<sequence length="157" mass="17896">MTDKQLKNLKDTLWETADQLRANSGLKSTEYAEPILGLIFLRFADVKYSKFEKEITAEYEKTKGSRMERPLHEIAIEKCGFYLPQEARLAAIIRPFKTAYISITLSPNSFAILLRKDTIPWCICSSDAFRASISSRYVPANLMDRTYSPNCVSILSV</sequence>
<comment type="caution">
    <text evidence="4">The sequence shown here is derived from an EMBL/GenBank/DDBJ whole genome shotgun (WGS) entry which is preliminary data.</text>
</comment>
<dbReference type="Gene3D" id="1.20.1260.30">
    <property type="match status" value="1"/>
</dbReference>
<dbReference type="InterPro" id="IPR029063">
    <property type="entry name" value="SAM-dependent_MTases_sf"/>
</dbReference>
<dbReference type="Pfam" id="PF12161">
    <property type="entry name" value="HsdM_N"/>
    <property type="match status" value="1"/>
</dbReference>
<dbReference type="GO" id="GO:0009307">
    <property type="term" value="P:DNA restriction-modification system"/>
    <property type="evidence" value="ECO:0007669"/>
    <property type="project" value="UniProtKB-KW"/>
</dbReference>
<keyword evidence="2" id="KW-0680">Restriction system</keyword>
<evidence type="ECO:0000256" key="2">
    <source>
        <dbReference type="ARBA" id="ARBA00022747"/>
    </source>
</evidence>
<dbReference type="AlphaFoldDB" id="A0A9E2L0V3"/>
<comment type="similarity">
    <text evidence="1">Belongs to the N(4)/N(6)-methyltransferase family.</text>
</comment>
<dbReference type="Proteomes" id="UP000823914">
    <property type="component" value="Unassembled WGS sequence"/>
</dbReference>
<reference evidence="4" key="1">
    <citation type="journal article" date="2021" name="PeerJ">
        <title>Extensive microbial diversity within the chicken gut microbiome revealed by metagenomics and culture.</title>
        <authorList>
            <person name="Gilroy R."/>
            <person name="Ravi A."/>
            <person name="Getino M."/>
            <person name="Pursley I."/>
            <person name="Horton D.L."/>
            <person name="Alikhan N.F."/>
            <person name="Baker D."/>
            <person name="Gharbi K."/>
            <person name="Hall N."/>
            <person name="Watson M."/>
            <person name="Adriaenssens E.M."/>
            <person name="Foster-Nyarko E."/>
            <person name="Jarju S."/>
            <person name="Secka A."/>
            <person name="Antonio M."/>
            <person name="Oren A."/>
            <person name="Chaudhuri R.R."/>
            <person name="La Ragione R."/>
            <person name="Hildebrand F."/>
            <person name="Pallen M.J."/>
        </authorList>
    </citation>
    <scope>NUCLEOTIDE SEQUENCE</scope>
    <source>
        <strain evidence="4">Gambia15-2214</strain>
    </source>
</reference>
<feature type="domain" description="N6 adenine-specific DNA methyltransferase N-terminal" evidence="3">
    <location>
        <begin position="9"/>
        <end position="94"/>
    </location>
</feature>
<dbReference type="InterPro" id="IPR022749">
    <property type="entry name" value="D12N6_MeTrfase_N"/>
</dbReference>
<evidence type="ECO:0000313" key="4">
    <source>
        <dbReference type="EMBL" id="MBU3849284.1"/>
    </source>
</evidence>
<accession>A0A9E2L0V3</accession>
<organism evidence="4 5">
    <name type="scientific">Candidatus Treponema excrementipullorum</name>
    <dbReference type="NCBI Taxonomy" id="2838768"/>
    <lineage>
        <taxon>Bacteria</taxon>
        <taxon>Pseudomonadati</taxon>
        <taxon>Spirochaetota</taxon>
        <taxon>Spirochaetia</taxon>
        <taxon>Spirochaetales</taxon>
        <taxon>Treponemataceae</taxon>
        <taxon>Treponema</taxon>
    </lineage>
</organism>
<evidence type="ECO:0000313" key="5">
    <source>
        <dbReference type="Proteomes" id="UP000823914"/>
    </source>
</evidence>
<gene>
    <name evidence="4" type="ORF">IAA16_01820</name>
</gene>
<dbReference type="EMBL" id="JAHLFV010000042">
    <property type="protein sequence ID" value="MBU3849284.1"/>
    <property type="molecule type" value="Genomic_DNA"/>
</dbReference>
<dbReference type="SUPFAM" id="SSF53335">
    <property type="entry name" value="S-adenosyl-L-methionine-dependent methyltransferases"/>
    <property type="match status" value="1"/>
</dbReference>
<reference evidence="4" key="2">
    <citation type="submission" date="2021-04" db="EMBL/GenBank/DDBJ databases">
        <authorList>
            <person name="Gilroy R."/>
        </authorList>
    </citation>
    <scope>NUCLEOTIDE SEQUENCE</scope>
    <source>
        <strain evidence="4">Gambia15-2214</strain>
    </source>
</reference>
<evidence type="ECO:0000256" key="1">
    <source>
        <dbReference type="ARBA" id="ARBA00006594"/>
    </source>
</evidence>
<name>A0A9E2L0V3_9SPIR</name>
<evidence type="ECO:0000259" key="3">
    <source>
        <dbReference type="Pfam" id="PF12161"/>
    </source>
</evidence>
<protein>
    <submittedName>
        <fullName evidence="4">Type I restriction-modification system subunit M N-terminal domain-containing protein</fullName>
    </submittedName>
</protein>
<dbReference type="InterPro" id="IPR038333">
    <property type="entry name" value="T1MK-like_N_sf"/>
</dbReference>
<proteinExistence type="inferred from homology"/>